<dbReference type="GO" id="GO:0071949">
    <property type="term" value="F:FAD binding"/>
    <property type="evidence" value="ECO:0007669"/>
    <property type="project" value="InterPro"/>
</dbReference>
<dbReference type="InterPro" id="IPR006094">
    <property type="entry name" value="Oxid_FAD_bind_N"/>
</dbReference>
<evidence type="ECO:0000256" key="4">
    <source>
        <dbReference type="ARBA" id="ARBA00022827"/>
    </source>
</evidence>
<dbReference type="Gene3D" id="3.30.465.10">
    <property type="match status" value="2"/>
</dbReference>
<dbReference type="Pfam" id="PF08031">
    <property type="entry name" value="BBE"/>
    <property type="match status" value="1"/>
</dbReference>
<evidence type="ECO:0000256" key="2">
    <source>
        <dbReference type="ARBA" id="ARBA00005466"/>
    </source>
</evidence>
<comment type="cofactor">
    <cofactor evidence="1">
        <name>FAD</name>
        <dbReference type="ChEBI" id="CHEBI:57692"/>
    </cofactor>
</comment>
<dbReference type="InterPro" id="IPR016166">
    <property type="entry name" value="FAD-bd_PCMH"/>
</dbReference>
<dbReference type="InterPro" id="IPR050416">
    <property type="entry name" value="FAD-linked_Oxidoreductase"/>
</dbReference>
<evidence type="ECO:0000256" key="1">
    <source>
        <dbReference type="ARBA" id="ARBA00001974"/>
    </source>
</evidence>
<keyword evidence="8" id="KW-1185">Reference proteome</keyword>
<keyword evidence="5" id="KW-0560">Oxidoreductase</keyword>
<organism evidence="7 8">
    <name type="scientific">Leucocoprinus birnbaumii</name>
    <dbReference type="NCBI Taxonomy" id="56174"/>
    <lineage>
        <taxon>Eukaryota</taxon>
        <taxon>Fungi</taxon>
        <taxon>Dikarya</taxon>
        <taxon>Basidiomycota</taxon>
        <taxon>Agaricomycotina</taxon>
        <taxon>Agaricomycetes</taxon>
        <taxon>Agaricomycetidae</taxon>
        <taxon>Agaricales</taxon>
        <taxon>Agaricineae</taxon>
        <taxon>Agaricaceae</taxon>
        <taxon>Leucocoprinus</taxon>
    </lineage>
</organism>
<accession>A0AAD5VX97</accession>
<dbReference type="InterPro" id="IPR012951">
    <property type="entry name" value="BBE"/>
</dbReference>
<dbReference type="Pfam" id="PF01565">
    <property type="entry name" value="FAD_binding_4"/>
    <property type="match status" value="1"/>
</dbReference>
<keyword evidence="4" id="KW-0274">FAD</keyword>
<dbReference type="SUPFAM" id="SSF56176">
    <property type="entry name" value="FAD-binding/transporter-associated domain-like"/>
    <property type="match status" value="1"/>
</dbReference>
<evidence type="ECO:0000313" key="7">
    <source>
        <dbReference type="EMBL" id="KAJ3567861.1"/>
    </source>
</evidence>
<comment type="similarity">
    <text evidence="2">Belongs to the oxygen-dependent FAD-linked oxidoreductase family.</text>
</comment>
<evidence type="ECO:0000256" key="3">
    <source>
        <dbReference type="ARBA" id="ARBA00022630"/>
    </source>
</evidence>
<evidence type="ECO:0000313" key="8">
    <source>
        <dbReference type="Proteomes" id="UP001213000"/>
    </source>
</evidence>
<dbReference type="InterPro" id="IPR036318">
    <property type="entry name" value="FAD-bd_PCMH-like_sf"/>
</dbReference>
<dbReference type="EMBL" id="JANIEX010000383">
    <property type="protein sequence ID" value="KAJ3567861.1"/>
    <property type="molecule type" value="Genomic_DNA"/>
</dbReference>
<dbReference type="PROSITE" id="PS51387">
    <property type="entry name" value="FAD_PCMH"/>
    <property type="match status" value="1"/>
</dbReference>
<sequence>MPGDPAWPDTAAWDSFNTSVDGRLIRTIPIASPCHAANYDAEKCEIVKNQWHQPTFHEEYASSIMGPVFLNKSCDPFTGVDDQCIIGSYVQYSVDVASIDHVNKTLAFAKAHNIRFVVKNTGHDYMGKSTGAGGLAIWTHHLTDREWIPKYNGSGSTYNGPAVKVHAGVTGDVLEADAESRGQVIVAGQCPTVGYVGGYIQGGGHSVLGSLYGMAADQALEFEVITTDGRFVRASPSENEDLFWALSGGGGGTYGIVWSVTVKTYTDMPVTTVRVLYQPSSSSKSALDTHWESIGLYLTESPKYLNAGAYHINYFDNTLFHVVLLFPKKTPEDVESLTKSWFDGLKALNITPAISDTVQHPTVRNATVLVGEVFGGEILTGTDLYGARILPMRLWESSETRSLLFRTLRGIVDDNGHILEIAIRPTNEVSGHPNNAILPAFRSMHGMCVVVWPWNDTASWEDQFAGTRSVTSLTSRLAKIAPETGAYLNEASYSADPFNPNWKQDYYGVNYDRLLRIKDKWDADQMLYGTTAVGGDRWVTVDGGRLCPSAAVVHSQNEATHAQRLADML</sequence>
<evidence type="ECO:0000256" key="5">
    <source>
        <dbReference type="ARBA" id="ARBA00023002"/>
    </source>
</evidence>
<dbReference type="PANTHER" id="PTHR42973">
    <property type="entry name" value="BINDING OXIDOREDUCTASE, PUTATIVE (AFU_ORTHOLOGUE AFUA_1G17690)-RELATED"/>
    <property type="match status" value="1"/>
</dbReference>
<feature type="domain" description="FAD-binding PCMH-type" evidence="6">
    <location>
        <begin position="85"/>
        <end position="267"/>
    </location>
</feature>
<dbReference type="InterPro" id="IPR016169">
    <property type="entry name" value="FAD-bd_PCMH_sub2"/>
</dbReference>
<dbReference type="GO" id="GO:0016491">
    <property type="term" value="F:oxidoreductase activity"/>
    <property type="evidence" value="ECO:0007669"/>
    <property type="project" value="UniProtKB-KW"/>
</dbReference>
<comment type="caution">
    <text evidence="7">The sequence shown here is derived from an EMBL/GenBank/DDBJ whole genome shotgun (WGS) entry which is preliminary data.</text>
</comment>
<dbReference type="Proteomes" id="UP001213000">
    <property type="component" value="Unassembled WGS sequence"/>
</dbReference>
<reference evidence="7" key="1">
    <citation type="submission" date="2022-07" db="EMBL/GenBank/DDBJ databases">
        <title>Genome Sequence of Leucocoprinus birnbaumii.</title>
        <authorList>
            <person name="Buettner E."/>
        </authorList>
    </citation>
    <scope>NUCLEOTIDE SEQUENCE</scope>
    <source>
        <strain evidence="7">VT141</strain>
    </source>
</reference>
<dbReference type="PANTHER" id="PTHR42973:SF39">
    <property type="entry name" value="FAD-BINDING PCMH-TYPE DOMAIN-CONTAINING PROTEIN"/>
    <property type="match status" value="1"/>
</dbReference>
<dbReference type="AlphaFoldDB" id="A0AAD5VX97"/>
<protein>
    <recommendedName>
        <fullName evidence="6">FAD-binding PCMH-type domain-containing protein</fullName>
    </recommendedName>
</protein>
<evidence type="ECO:0000259" key="6">
    <source>
        <dbReference type="PROSITE" id="PS51387"/>
    </source>
</evidence>
<proteinExistence type="inferred from homology"/>
<gene>
    <name evidence="7" type="ORF">NP233_g6095</name>
</gene>
<keyword evidence="3" id="KW-0285">Flavoprotein</keyword>
<name>A0AAD5VX97_9AGAR</name>